<accession>A0ABQ9Y3S0</accession>
<protein>
    <submittedName>
        <fullName evidence="1">Uncharacterized protein</fullName>
    </submittedName>
</protein>
<organism evidence="1 2">
    <name type="scientific">Blattamonas nauphoetae</name>
    <dbReference type="NCBI Taxonomy" id="2049346"/>
    <lineage>
        <taxon>Eukaryota</taxon>
        <taxon>Metamonada</taxon>
        <taxon>Preaxostyla</taxon>
        <taxon>Oxymonadida</taxon>
        <taxon>Blattamonas</taxon>
    </lineage>
</organism>
<keyword evidence="2" id="KW-1185">Reference proteome</keyword>
<comment type="caution">
    <text evidence="1">The sequence shown here is derived from an EMBL/GenBank/DDBJ whole genome shotgun (WGS) entry which is preliminary data.</text>
</comment>
<dbReference type="Proteomes" id="UP001281761">
    <property type="component" value="Unassembled WGS sequence"/>
</dbReference>
<gene>
    <name evidence="1" type="ORF">BLNAU_6672</name>
</gene>
<evidence type="ECO:0000313" key="2">
    <source>
        <dbReference type="Proteomes" id="UP001281761"/>
    </source>
</evidence>
<dbReference type="EMBL" id="JARBJD010000038">
    <property type="protein sequence ID" value="KAK2958402.1"/>
    <property type="molecule type" value="Genomic_DNA"/>
</dbReference>
<name>A0ABQ9Y3S0_9EUKA</name>
<proteinExistence type="predicted"/>
<sequence length="189" mass="21955">MHLKPQSDYFLMKIVASILMHMPVAKHFHFCGSQQFPVSTLLQILNDNFLRPIQPFLSIIFKHRHQFEDSNASTTFSTLLEAMAIYSPIAEQMAQFVLSSSFALTYTDSLIFFETNKSTFILLASLLNVIKEWPESNPAVRKRGTQILAQLEEEGISDEIENNLQHQAIYQSRFEMRIFEHQILNWSRI</sequence>
<reference evidence="1 2" key="1">
    <citation type="journal article" date="2022" name="bioRxiv">
        <title>Genomics of Preaxostyla Flagellates Illuminates Evolutionary Transitions and the Path Towards Mitochondrial Loss.</title>
        <authorList>
            <person name="Novak L.V.F."/>
            <person name="Treitli S.C."/>
            <person name="Pyrih J."/>
            <person name="Halakuc P."/>
            <person name="Pipaliya S.V."/>
            <person name="Vacek V."/>
            <person name="Brzon O."/>
            <person name="Soukal P."/>
            <person name="Eme L."/>
            <person name="Dacks J.B."/>
            <person name="Karnkowska A."/>
            <person name="Elias M."/>
            <person name="Hampl V."/>
        </authorList>
    </citation>
    <scope>NUCLEOTIDE SEQUENCE [LARGE SCALE GENOMIC DNA]</scope>
    <source>
        <strain evidence="1">NAU3</strain>
        <tissue evidence="1">Gut</tissue>
    </source>
</reference>
<evidence type="ECO:0000313" key="1">
    <source>
        <dbReference type="EMBL" id="KAK2958402.1"/>
    </source>
</evidence>